<evidence type="ECO:0000313" key="2">
    <source>
        <dbReference type="Proteomes" id="UP001140949"/>
    </source>
</evidence>
<dbReference type="Proteomes" id="UP001140949">
    <property type="component" value="Unassembled WGS sequence"/>
</dbReference>
<dbReference type="EMBL" id="JANAVB010016400">
    <property type="protein sequence ID" value="KAJ6831842.1"/>
    <property type="molecule type" value="Genomic_DNA"/>
</dbReference>
<protein>
    <submittedName>
        <fullName evidence="1">Gibberellin receptor GID1C</fullName>
    </submittedName>
</protein>
<accession>A0AAX6GTH7</accession>
<reference evidence="1" key="2">
    <citation type="submission" date="2023-04" db="EMBL/GenBank/DDBJ databases">
        <authorList>
            <person name="Bruccoleri R.E."/>
            <person name="Oakeley E.J."/>
            <person name="Faust A.-M."/>
            <person name="Dessus-Babus S."/>
            <person name="Altorfer M."/>
            <person name="Burckhardt D."/>
            <person name="Oertli M."/>
            <person name="Naumann U."/>
            <person name="Petersen F."/>
            <person name="Wong J."/>
        </authorList>
    </citation>
    <scope>NUCLEOTIDE SEQUENCE</scope>
    <source>
        <strain evidence="1">GSM-AAB239-AS_SAM_17_03QT</strain>
        <tissue evidence="1">Leaf</tissue>
    </source>
</reference>
<proteinExistence type="predicted"/>
<keyword evidence="1" id="KW-0675">Receptor</keyword>
<evidence type="ECO:0000313" key="1">
    <source>
        <dbReference type="EMBL" id="KAJ6831842.1"/>
    </source>
</evidence>
<comment type="caution">
    <text evidence="1">The sequence shown here is derived from an EMBL/GenBank/DDBJ whole genome shotgun (WGS) entry which is preliminary data.</text>
</comment>
<name>A0AAX6GTH7_IRIPA</name>
<dbReference type="AlphaFoldDB" id="A0AAX6GTH7"/>
<gene>
    <name evidence="1" type="ORF">M6B38_346880</name>
</gene>
<reference evidence="1" key="1">
    <citation type="journal article" date="2023" name="GigaByte">
        <title>Genome assembly of the bearded iris, Iris pallida Lam.</title>
        <authorList>
            <person name="Bruccoleri R.E."/>
            <person name="Oakeley E.J."/>
            <person name="Faust A.M.E."/>
            <person name="Altorfer M."/>
            <person name="Dessus-Babus S."/>
            <person name="Burckhardt D."/>
            <person name="Oertli M."/>
            <person name="Naumann U."/>
            <person name="Petersen F."/>
            <person name="Wong J."/>
        </authorList>
    </citation>
    <scope>NUCLEOTIDE SEQUENCE</scope>
    <source>
        <strain evidence="1">GSM-AAB239-AS_SAM_17_03QT</strain>
    </source>
</reference>
<sequence length="125" mass="13910">MRLVTRLDEMGLSSKDTHCDLVGYYNQKKLVPSSLPPISFAPQMEMQAPIFNPSCSFGYDASSQAGTRRRENQIAIMQPSKRQVLTGVTAASGFINNPRSEHGHDVGQRQLQIASFMMLVTHVQK</sequence>
<keyword evidence="2" id="KW-1185">Reference proteome</keyword>
<organism evidence="1 2">
    <name type="scientific">Iris pallida</name>
    <name type="common">Sweet iris</name>
    <dbReference type="NCBI Taxonomy" id="29817"/>
    <lineage>
        <taxon>Eukaryota</taxon>
        <taxon>Viridiplantae</taxon>
        <taxon>Streptophyta</taxon>
        <taxon>Embryophyta</taxon>
        <taxon>Tracheophyta</taxon>
        <taxon>Spermatophyta</taxon>
        <taxon>Magnoliopsida</taxon>
        <taxon>Liliopsida</taxon>
        <taxon>Asparagales</taxon>
        <taxon>Iridaceae</taxon>
        <taxon>Iridoideae</taxon>
        <taxon>Irideae</taxon>
        <taxon>Iris</taxon>
    </lineage>
</organism>